<dbReference type="OrthoDB" id="9785372at2"/>
<dbReference type="RefSeq" id="WP_120354003.1">
    <property type="nucleotide sequence ID" value="NZ_RAQO01000004.1"/>
</dbReference>
<proteinExistence type="predicted"/>
<dbReference type="InterPro" id="IPR036291">
    <property type="entry name" value="NAD(P)-bd_dom_sf"/>
</dbReference>
<evidence type="ECO:0000313" key="3">
    <source>
        <dbReference type="Proteomes" id="UP000286482"/>
    </source>
</evidence>
<keyword evidence="3" id="KW-1185">Reference proteome</keyword>
<evidence type="ECO:0000313" key="2">
    <source>
        <dbReference type="EMBL" id="RKF19999.1"/>
    </source>
</evidence>
<dbReference type="PANTHER" id="PTHR15020:SF11">
    <property type="entry name" value="OS06G0360300 PROTEIN"/>
    <property type="match status" value="1"/>
</dbReference>
<dbReference type="Pfam" id="PF13460">
    <property type="entry name" value="NAD_binding_10"/>
    <property type="match status" value="1"/>
</dbReference>
<dbReference type="EMBL" id="RAQO01000004">
    <property type="protein sequence ID" value="RKF19999.1"/>
    <property type="molecule type" value="Genomic_DNA"/>
</dbReference>
<dbReference type="SUPFAM" id="SSF51735">
    <property type="entry name" value="NAD(P)-binding Rossmann-fold domains"/>
    <property type="match status" value="1"/>
</dbReference>
<comment type="caution">
    <text evidence="2">The sequence shown here is derived from an EMBL/GenBank/DDBJ whole genome shotgun (WGS) entry which is preliminary data.</text>
</comment>
<sequence>MRTLIVGASGATGSRLINAMLTKQQAIRIVIRPSSIVKTHILDNPLVDVVYGEVLRFNEQQMTSLVRGCDAIVSCLGHNMTFKGMYGGPRQLVTDSCAALVKAVELLKPQKSVKFVLMNTSGNRNKLAGETVSLAHRLMIAVIRKLVPPHADNENAANYLQANLGIQNNYIQWVVVRPDSLTDEDSVSPYELYESPVRDALFDAGKTSRINVANFMYRLINEPELWQKWKFQMPLIYNAGQ</sequence>
<gene>
    <name evidence="2" type="ORF">DBZ36_05980</name>
</gene>
<name>A0A420EH32_9ALTE</name>
<organism evidence="2 3">
    <name type="scientific">Alginatibacterium sediminis</name>
    <dbReference type="NCBI Taxonomy" id="2164068"/>
    <lineage>
        <taxon>Bacteria</taxon>
        <taxon>Pseudomonadati</taxon>
        <taxon>Pseudomonadota</taxon>
        <taxon>Gammaproteobacteria</taxon>
        <taxon>Alteromonadales</taxon>
        <taxon>Alteromonadaceae</taxon>
        <taxon>Alginatibacterium</taxon>
    </lineage>
</organism>
<accession>A0A420EH32</accession>
<evidence type="ECO:0000259" key="1">
    <source>
        <dbReference type="Pfam" id="PF13460"/>
    </source>
</evidence>
<dbReference type="Proteomes" id="UP000286482">
    <property type="component" value="Unassembled WGS sequence"/>
</dbReference>
<protein>
    <submittedName>
        <fullName evidence="2">NAD(P)-dependent oxidoreductase</fullName>
    </submittedName>
</protein>
<reference evidence="2 3" key="1">
    <citation type="submission" date="2018-09" db="EMBL/GenBank/DDBJ databases">
        <authorList>
            <person name="Wang Z."/>
        </authorList>
    </citation>
    <scope>NUCLEOTIDE SEQUENCE [LARGE SCALE GENOMIC DNA]</scope>
    <source>
        <strain evidence="2 3">ALS 81</strain>
    </source>
</reference>
<dbReference type="AlphaFoldDB" id="A0A420EH32"/>
<feature type="domain" description="NAD(P)-binding" evidence="1">
    <location>
        <begin position="7"/>
        <end position="223"/>
    </location>
</feature>
<dbReference type="Gene3D" id="3.40.50.720">
    <property type="entry name" value="NAD(P)-binding Rossmann-like Domain"/>
    <property type="match status" value="1"/>
</dbReference>
<dbReference type="InterPro" id="IPR016040">
    <property type="entry name" value="NAD(P)-bd_dom"/>
</dbReference>
<dbReference type="PANTHER" id="PTHR15020">
    <property type="entry name" value="FLAVIN REDUCTASE-RELATED"/>
    <property type="match status" value="1"/>
</dbReference>